<dbReference type="Gene3D" id="3.30.70.1230">
    <property type="entry name" value="Nucleotide cyclase"/>
    <property type="match status" value="1"/>
</dbReference>
<evidence type="ECO:0000313" key="4">
    <source>
        <dbReference type="Proteomes" id="UP000011087"/>
    </source>
</evidence>
<evidence type="ECO:0000259" key="1">
    <source>
        <dbReference type="PROSITE" id="PS50125"/>
    </source>
</evidence>
<dbReference type="PANTHER" id="PTHR47455:SF1">
    <property type="entry name" value="GUANYLATE CYCLASE DOMAIN-CONTAINING PROTEIN"/>
    <property type="match status" value="1"/>
</dbReference>
<dbReference type="Pfam" id="PF00211">
    <property type="entry name" value="Guanylate_cyc"/>
    <property type="match status" value="1"/>
</dbReference>
<name>L1JR57_GUITC</name>
<protein>
    <recommendedName>
        <fullName evidence="1">Guanylate cyclase domain-containing protein</fullName>
    </recommendedName>
</protein>
<organism evidence="2">
    <name type="scientific">Guillardia theta (strain CCMP2712)</name>
    <name type="common">Cryptophyte</name>
    <dbReference type="NCBI Taxonomy" id="905079"/>
    <lineage>
        <taxon>Eukaryota</taxon>
        <taxon>Cryptophyceae</taxon>
        <taxon>Pyrenomonadales</taxon>
        <taxon>Geminigeraceae</taxon>
        <taxon>Guillardia</taxon>
    </lineage>
</organism>
<dbReference type="STRING" id="905079.L1JR57"/>
<reference evidence="4" key="2">
    <citation type="submission" date="2012-11" db="EMBL/GenBank/DDBJ databases">
        <authorList>
            <person name="Kuo A."/>
            <person name="Curtis B.A."/>
            <person name="Tanifuji G."/>
            <person name="Burki F."/>
            <person name="Gruber A."/>
            <person name="Irimia M."/>
            <person name="Maruyama S."/>
            <person name="Arias M.C."/>
            <person name="Ball S.G."/>
            <person name="Gile G.H."/>
            <person name="Hirakawa Y."/>
            <person name="Hopkins J.F."/>
            <person name="Rensing S.A."/>
            <person name="Schmutz J."/>
            <person name="Symeonidi A."/>
            <person name="Elias M."/>
            <person name="Eveleigh R.J."/>
            <person name="Herman E.K."/>
            <person name="Klute M.J."/>
            <person name="Nakayama T."/>
            <person name="Obornik M."/>
            <person name="Reyes-Prieto A."/>
            <person name="Armbrust E.V."/>
            <person name="Aves S.J."/>
            <person name="Beiko R.G."/>
            <person name="Coutinho P."/>
            <person name="Dacks J.B."/>
            <person name="Durnford D.G."/>
            <person name="Fast N.M."/>
            <person name="Green B.R."/>
            <person name="Grisdale C."/>
            <person name="Hempe F."/>
            <person name="Henrissat B."/>
            <person name="Hoppner M.P."/>
            <person name="Ishida K.-I."/>
            <person name="Kim E."/>
            <person name="Koreny L."/>
            <person name="Kroth P.G."/>
            <person name="Liu Y."/>
            <person name="Malik S.-B."/>
            <person name="Maier U.G."/>
            <person name="McRose D."/>
            <person name="Mock T."/>
            <person name="Neilson J.A."/>
            <person name="Onodera N.T."/>
            <person name="Poole A.M."/>
            <person name="Pritham E.J."/>
            <person name="Richards T.A."/>
            <person name="Rocap G."/>
            <person name="Roy S.W."/>
            <person name="Sarai C."/>
            <person name="Schaack S."/>
            <person name="Shirato S."/>
            <person name="Slamovits C.H."/>
            <person name="Spencer D.F."/>
            <person name="Suzuki S."/>
            <person name="Worden A.Z."/>
            <person name="Zauner S."/>
            <person name="Barry K."/>
            <person name="Bell C."/>
            <person name="Bharti A.K."/>
            <person name="Crow J.A."/>
            <person name="Grimwood J."/>
            <person name="Kramer R."/>
            <person name="Lindquist E."/>
            <person name="Lucas S."/>
            <person name="Salamov A."/>
            <person name="McFadden G.I."/>
            <person name="Lane C.E."/>
            <person name="Keeling P.J."/>
            <person name="Gray M.W."/>
            <person name="Grigoriev I.V."/>
            <person name="Archibald J.M."/>
        </authorList>
    </citation>
    <scope>NUCLEOTIDE SEQUENCE</scope>
    <source>
        <strain evidence="4">CCMP2712</strain>
    </source>
</reference>
<dbReference type="GO" id="GO:0035556">
    <property type="term" value="P:intracellular signal transduction"/>
    <property type="evidence" value="ECO:0007669"/>
    <property type="project" value="InterPro"/>
</dbReference>
<dbReference type="EMBL" id="JH992978">
    <property type="protein sequence ID" value="EKX50675.1"/>
    <property type="molecule type" value="Genomic_DNA"/>
</dbReference>
<feature type="domain" description="Guanylate cyclase" evidence="1">
    <location>
        <begin position="1"/>
        <end position="48"/>
    </location>
</feature>
<dbReference type="GO" id="GO:0009190">
    <property type="term" value="P:cyclic nucleotide biosynthetic process"/>
    <property type="evidence" value="ECO:0007669"/>
    <property type="project" value="InterPro"/>
</dbReference>
<dbReference type="OrthoDB" id="6127067at2759"/>
<feature type="non-terminal residue" evidence="2">
    <location>
        <position position="80"/>
    </location>
</feature>
<dbReference type="HOGENOM" id="CLU_196447_0_0_1"/>
<dbReference type="SUPFAM" id="SSF55073">
    <property type="entry name" value="Nucleotide cyclase"/>
    <property type="match status" value="1"/>
</dbReference>
<dbReference type="EnsemblProtists" id="EKX50675">
    <property type="protein sequence ID" value="EKX50675"/>
    <property type="gene ID" value="GUITHDRAFT_67033"/>
</dbReference>
<dbReference type="RefSeq" id="XP_005837655.1">
    <property type="nucleotide sequence ID" value="XM_005837598.1"/>
</dbReference>
<reference evidence="3" key="3">
    <citation type="submission" date="2016-03" db="UniProtKB">
        <authorList>
            <consortium name="EnsemblProtists"/>
        </authorList>
    </citation>
    <scope>IDENTIFICATION</scope>
</reference>
<dbReference type="PaxDb" id="55529-EKX50675"/>
<dbReference type="InterPro" id="IPR029787">
    <property type="entry name" value="Nucleotide_cyclase"/>
</dbReference>
<dbReference type="InterPro" id="IPR001054">
    <property type="entry name" value="A/G_cyclase"/>
</dbReference>
<dbReference type="KEGG" id="gtt:GUITHDRAFT_67033"/>
<keyword evidence="4" id="KW-1185">Reference proteome</keyword>
<sequence length="80" mass="8732">MRKWVQDLSIKLSIGITTGTAYSGFVGSSTRREMCAMGSVCNMAARLMCKAGENVILVDKETHDASSLMIEFEQMPAVKV</sequence>
<gene>
    <name evidence="2" type="ORF">GUITHDRAFT_67033</name>
</gene>
<dbReference type="PROSITE" id="PS50125">
    <property type="entry name" value="GUANYLATE_CYCLASE_2"/>
    <property type="match status" value="1"/>
</dbReference>
<proteinExistence type="predicted"/>
<dbReference type="GeneID" id="17307151"/>
<evidence type="ECO:0000313" key="2">
    <source>
        <dbReference type="EMBL" id="EKX50675.1"/>
    </source>
</evidence>
<dbReference type="AlphaFoldDB" id="L1JR57"/>
<accession>L1JR57</accession>
<evidence type="ECO:0000313" key="3">
    <source>
        <dbReference type="EnsemblProtists" id="EKX50675"/>
    </source>
</evidence>
<dbReference type="PANTHER" id="PTHR47455">
    <property type="entry name" value="ADENYLYL CYCLASE BETA"/>
    <property type="match status" value="1"/>
</dbReference>
<dbReference type="Proteomes" id="UP000011087">
    <property type="component" value="Unassembled WGS sequence"/>
</dbReference>
<reference evidence="2 4" key="1">
    <citation type="journal article" date="2012" name="Nature">
        <title>Algal genomes reveal evolutionary mosaicism and the fate of nucleomorphs.</title>
        <authorList>
            <consortium name="DOE Joint Genome Institute"/>
            <person name="Curtis B.A."/>
            <person name="Tanifuji G."/>
            <person name="Burki F."/>
            <person name="Gruber A."/>
            <person name="Irimia M."/>
            <person name="Maruyama S."/>
            <person name="Arias M.C."/>
            <person name="Ball S.G."/>
            <person name="Gile G.H."/>
            <person name="Hirakawa Y."/>
            <person name="Hopkins J.F."/>
            <person name="Kuo A."/>
            <person name="Rensing S.A."/>
            <person name="Schmutz J."/>
            <person name="Symeonidi A."/>
            <person name="Elias M."/>
            <person name="Eveleigh R.J."/>
            <person name="Herman E.K."/>
            <person name="Klute M.J."/>
            <person name="Nakayama T."/>
            <person name="Obornik M."/>
            <person name="Reyes-Prieto A."/>
            <person name="Armbrust E.V."/>
            <person name="Aves S.J."/>
            <person name="Beiko R.G."/>
            <person name="Coutinho P."/>
            <person name="Dacks J.B."/>
            <person name="Durnford D.G."/>
            <person name="Fast N.M."/>
            <person name="Green B.R."/>
            <person name="Grisdale C.J."/>
            <person name="Hempel F."/>
            <person name="Henrissat B."/>
            <person name="Hoppner M.P."/>
            <person name="Ishida K."/>
            <person name="Kim E."/>
            <person name="Koreny L."/>
            <person name="Kroth P.G."/>
            <person name="Liu Y."/>
            <person name="Malik S.B."/>
            <person name="Maier U.G."/>
            <person name="McRose D."/>
            <person name="Mock T."/>
            <person name="Neilson J.A."/>
            <person name="Onodera N.T."/>
            <person name="Poole A.M."/>
            <person name="Pritham E.J."/>
            <person name="Richards T.A."/>
            <person name="Rocap G."/>
            <person name="Roy S.W."/>
            <person name="Sarai C."/>
            <person name="Schaack S."/>
            <person name="Shirato S."/>
            <person name="Slamovits C.H."/>
            <person name="Spencer D.F."/>
            <person name="Suzuki S."/>
            <person name="Worden A.Z."/>
            <person name="Zauner S."/>
            <person name="Barry K."/>
            <person name="Bell C."/>
            <person name="Bharti A.K."/>
            <person name="Crow J.A."/>
            <person name="Grimwood J."/>
            <person name="Kramer R."/>
            <person name="Lindquist E."/>
            <person name="Lucas S."/>
            <person name="Salamov A."/>
            <person name="McFadden G.I."/>
            <person name="Lane C.E."/>
            <person name="Keeling P.J."/>
            <person name="Gray M.W."/>
            <person name="Grigoriev I.V."/>
            <person name="Archibald J.M."/>
        </authorList>
    </citation>
    <scope>NUCLEOTIDE SEQUENCE</scope>
    <source>
        <strain evidence="2 4">CCMP2712</strain>
    </source>
</reference>